<keyword evidence="2 7" id="KW-0963">Cytoplasm</keyword>
<dbReference type="Proteomes" id="UP001302274">
    <property type="component" value="Unassembled WGS sequence"/>
</dbReference>
<dbReference type="PIRSF" id="PIRSF004682">
    <property type="entry name" value="GmhB"/>
    <property type="match status" value="1"/>
</dbReference>
<name>A0ABU5VT36_9BACT</name>
<organism evidence="8 9">
    <name type="scientific">Bacteriovorax antarcticus</name>
    <dbReference type="NCBI Taxonomy" id="3088717"/>
    <lineage>
        <taxon>Bacteria</taxon>
        <taxon>Pseudomonadati</taxon>
        <taxon>Bdellovibrionota</taxon>
        <taxon>Bacteriovoracia</taxon>
        <taxon>Bacteriovoracales</taxon>
        <taxon>Bacteriovoracaceae</taxon>
        <taxon>Bacteriovorax</taxon>
    </lineage>
</organism>
<dbReference type="Gene3D" id="3.40.50.1000">
    <property type="entry name" value="HAD superfamily/HAD-like"/>
    <property type="match status" value="1"/>
</dbReference>
<keyword evidence="9" id="KW-1185">Reference proteome</keyword>
<comment type="caution">
    <text evidence="8">The sequence shown here is derived from an EMBL/GenBank/DDBJ whole genome shotgun (WGS) entry which is preliminary data.</text>
</comment>
<evidence type="ECO:0000256" key="4">
    <source>
        <dbReference type="ARBA" id="ARBA00022801"/>
    </source>
</evidence>
<dbReference type="GO" id="GO:0016787">
    <property type="term" value="F:hydrolase activity"/>
    <property type="evidence" value="ECO:0007669"/>
    <property type="project" value="UniProtKB-KW"/>
</dbReference>
<dbReference type="PANTHER" id="PTHR42891">
    <property type="entry name" value="D-GLYCERO-BETA-D-MANNO-HEPTOSE-1,7-BISPHOSPHATE 7-PHOSPHATASE"/>
    <property type="match status" value="1"/>
</dbReference>
<reference evidence="8 9" key="1">
    <citation type="submission" date="2023-11" db="EMBL/GenBank/DDBJ databases">
        <title>A Novel Polar Bacteriovorax (B. antarcticus) Isolated from the Biocrust in Antarctica.</title>
        <authorList>
            <person name="Mun W."/>
            <person name="Choi S.Y."/>
            <person name="Mitchell R.J."/>
        </authorList>
    </citation>
    <scope>NUCLEOTIDE SEQUENCE [LARGE SCALE GENOMIC DNA]</scope>
    <source>
        <strain evidence="8 9">PP10</strain>
    </source>
</reference>
<dbReference type="EC" id="3.1.3.-" evidence="7"/>
<sequence length="171" mass="18915">MKKAIFLDRDGVINKLIIREGKAQAPYTLEEFALYPGVEEALKMIKDAGYLAIIVTNQPDVARGWVKKESVEMVNAKIKELLPIDDIKICFHTNADNCVCRKPLPGMLLEAAADWEIDLKESFMVGDRYGDISAGVKAGCRTILIGAGDAQEDHPSPDHKAELLIDAMKFI</sequence>
<comment type="similarity">
    <text evidence="7">Belongs to the gmhB family.</text>
</comment>
<dbReference type="EMBL" id="JAYGJQ010000001">
    <property type="protein sequence ID" value="MEA9356208.1"/>
    <property type="molecule type" value="Genomic_DNA"/>
</dbReference>
<dbReference type="NCBIfam" id="TIGR01656">
    <property type="entry name" value="Histidinol-ppas"/>
    <property type="match status" value="1"/>
</dbReference>
<keyword evidence="3" id="KW-0479">Metal-binding</keyword>
<keyword evidence="4 7" id="KW-0378">Hydrolase</keyword>
<gene>
    <name evidence="8" type="ORF">SHI21_08345</name>
</gene>
<dbReference type="InterPro" id="IPR006543">
    <property type="entry name" value="Histidinol-phos"/>
</dbReference>
<evidence type="ECO:0000256" key="5">
    <source>
        <dbReference type="ARBA" id="ARBA00023277"/>
    </source>
</evidence>
<dbReference type="NCBIfam" id="TIGR01662">
    <property type="entry name" value="HAD-SF-IIIA"/>
    <property type="match status" value="1"/>
</dbReference>
<evidence type="ECO:0000256" key="7">
    <source>
        <dbReference type="PIRNR" id="PIRNR004682"/>
    </source>
</evidence>
<proteinExistence type="inferred from homology"/>
<dbReference type="InterPro" id="IPR004446">
    <property type="entry name" value="Heptose_bisP_phosphatase"/>
</dbReference>
<evidence type="ECO:0000256" key="6">
    <source>
        <dbReference type="ARBA" id="ARBA00031828"/>
    </source>
</evidence>
<evidence type="ECO:0000313" key="9">
    <source>
        <dbReference type="Proteomes" id="UP001302274"/>
    </source>
</evidence>
<accession>A0ABU5VT36</accession>
<evidence type="ECO:0000256" key="2">
    <source>
        <dbReference type="ARBA" id="ARBA00022490"/>
    </source>
</evidence>
<comment type="subcellular location">
    <subcellularLocation>
        <location evidence="1 7">Cytoplasm</location>
    </subcellularLocation>
</comment>
<dbReference type="InterPro" id="IPR036412">
    <property type="entry name" value="HAD-like_sf"/>
</dbReference>
<dbReference type="InterPro" id="IPR023214">
    <property type="entry name" value="HAD_sf"/>
</dbReference>
<dbReference type="InterPro" id="IPR006549">
    <property type="entry name" value="HAD-SF_hydro_IIIA"/>
</dbReference>
<dbReference type="Pfam" id="PF13242">
    <property type="entry name" value="Hydrolase_like"/>
    <property type="match status" value="1"/>
</dbReference>
<evidence type="ECO:0000256" key="3">
    <source>
        <dbReference type="ARBA" id="ARBA00022723"/>
    </source>
</evidence>
<dbReference type="PANTHER" id="PTHR42891:SF1">
    <property type="entry name" value="D-GLYCERO-BETA-D-MANNO-HEPTOSE-1,7-BISPHOSPHATE 7-PHOSPHATASE"/>
    <property type="match status" value="1"/>
</dbReference>
<evidence type="ECO:0000256" key="1">
    <source>
        <dbReference type="ARBA" id="ARBA00004496"/>
    </source>
</evidence>
<evidence type="ECO:0000313" key="8">
    <source>
        <dbReference type="EMBL" id="MEA9356208.1"/>
    </source>
</evidence>
<keyword evidence="5 7" id="KW-0119">Carbohydrate metabolism</keyword>
<dbReference type="SUPFAM" id="SSF56784">
    <property type="entry name" value="HAD-like"/>
    <property type="match status" value="1"/>
</dbReference>
<dbReference type="CDD" id="cd07503">
    <property type="entry name" value="HAD_HisB-N"/>
    <property type="match status" value="1"/>
</dbReference>
<protein>
    <recommendedName>
        <fullName evidence="6 7">D,D-heptose 1,7-bisphosphate phosphatase</fullName>
        <ecNumber evidence="7">3.1.3.-</ecNumber>
    </recommendedName>
</protein>
<dbReference type="RefSeq" id="WP_323575891.1">
    <property type="nucleotide sequence ID" value="NZ_JAYGJQ010000001.1"/>
</dbReference>